<accession>A0AAE3AZL7</accession>
<feature type="domain" description="Nudix hydrolase" evidence="1">
    <location>
        <begin position="28"/>
        <end position="172"/>
    </location>
</feature>
<dbReference type="PANTHER" id="PTHR10885">
    <property type="entry name" value="ISOPENTENYL-DIPHOSPHATE DELTA-ISOMERASE"/>
    <property type="match status" value="1"/>
</dbReference>
<evidence type="ECO:0000313" key="2">
    <source>
        <dbReference type="EMBL" id="MCC2168522.1"/>
    </source>
</evidence>
<dbReference type="InterPro" id="IPR015797">
    <property type="entry name" value="NUDIX_hydrolase-like_dom_sf"/>
</dbReference>
<dbReference type="RefSeq" id="WP_308728746.1">
    <property type="nucleotide sequence ID" value="NZ_JAJEQF010000038.1"/>
</dbReference>
<sequence>MEYLDIVDENGVPTGKTAERTAAHKQGLRHRTSHVWILRERAGKVEVLLQKRSQNKDSFPGCYDISSAGHIPVGVDFIPSALRELKEELGCSVSENELIYCGQRRFSYDGVFYGKEFHDRQVSNVYALWLDRRPEDFVLQKEELEEVRWFEFESCLRLVEKNEIPHCIYLEELQMLLPEVRKREKRLQNGDQYGKSI</sequence>
<dbReference type="SUPFAM" id="SSF55811">
    <property type="entry name" value="Nudix"/>
    <property type="match status" value="1"/>
</dbReference>
<proteinExistence type="predicted"/>
<protein>
    <submittedName>
        <fullName evidence="2">NUDIX domain-containing protein</fullName>
    </submittedName>
</protein>
<dbReference type="AlphaFoldDB" id="A0AAE3AZL7"/>
<dbReference type="Pfam" id="PF00293">
    <property type="entry name" value="NUDIX"/>
    <property type="match status" value="1"/>
</dbReference>
<dbReference type="EMBL" id="JAJEQF010000038">
    <property type="protein sequence ID" value="MCC2168522.1"/>
    <property type="molecule type" value="Genomic_DNA"/>
</dbReference>
<dbReference type="CDD" id="cd04692">
    <property type="entry name" value="NUDIX_Hydrolase"/>
    <property type="match status" value="1"/>
</dbReference>
<keyword evidence="3" id="KW-1185">Reference proteome</keyword>
<evidence type="ECO:0000313" key="3">
    <source>
        <dbReference type="Proteomes" id="UP001199355"/>
    </source>
</evidence>
<dbReference type="PANTHER" id="PTHR10885:SF20">
    <property type="entry name" value="NUDIX HYDROLASE DOMAIN-CONTAINING PROTEIN"/>
    <property type="match status" value="1"/>
</dbReference>
<dbReference type="GO" id="GO:0009240">
    <property type="term" value="P:isopentenyl diphosphate biosynthetic process"/>
    <property type="evidence" value="ECO:0007669"/>
    <property type="project" value="TreeGrafter"/>
</dbReference>
<dbReference type="Gene3D" id="3.90.79.10">
    <property type="entry name" value="Nucleoside Triphosphate Pyrophosphohydrolase"/>
    <property type="match status" value="1"/>
</dbReference>
<gene>
    <name evidence="2" type="ORF">LKD45_12625</name>
</gene>
<dbReference type="PROSITE" id="PS51462">
    <property type="entry name" value="NUDIX"/>
    <property type="match status" value="1"/>
</dbReference>
<name>A0AAE3AZL7_9FIRM</name>
<dbReference type="Proteomes" id="UP001199355">
    <property type="component" value="Unassembled WGS sequence"/>
</dbReference>
<evidence type="ECO:0000259" key="1">
    <source>
        <dbReference type="PROSITE" id="PS51462"/>
    </source>
</evidence>
<dbReference type="InterPro" id="IPR000086">
    <property type="entry name" value="NUDIX_hydrolase_dom"/>
</dbReference>
<dbReference type="GO" id="GO:0005737">
    <property type="term" value="C:cytoplasm"/>
    <property type="evidence" value="ECO:0007669"/>
    <property type="project" value="TreeGrafter"/>
</dbReference>
<organism evidence="2 3">
    <name type="scientific">Gallintestinimicrobium propionicum</name>
    <dbReference type="NCBI Taxonomy" id="2981770"/>
    <lineage>
        <taxon>Bacteria</taxon>
        <taxon>Bacillati</taxon>
        <taxon>Bacillota</taxon>
        <taxon>Clostridia</taxon>
        <taxon>Lachnospirales</taxon>
        <taxon>Lachnospiraceae</taxon>
        <taxon>Gallintestinimicrobium</taxon>
    </lineage>
</organism>
<dbReference type="GO" id="GO:0004452">
    <property type="term" value="F:isopentenyl-diphosphate delta-isomerase activity"/>
    <property type="evidence" value="ECO:0007669"/>
    <property type="project" value="TreeGrafter"/>
</dbReference>
<reference evidence="2 3" key="1">
    <citation type="submission" date="2021-10" db="EMBL/GenBank/DDBJ databases">
        <title>Anaerobic single-cell dispensing facilitates the cultivation of human gut bacteria.</title>
        <authorList>
            <person name="Afrizal A."/>
        </authorList>
    </citation>
    <scope>NUCLEOTIDE SEQUENCE [LARGE SCALE GENOMIC DNA]</scope>
    <source>
        <strain evidence="2 3">CLA-AA-H244</strain>
    </source>
</reference>
<comment type="caution">
    <text evidence="2">The sequence shown here is derived from an EMBL/GenBank/DDBJ whole genome shotgun (WGS) entry which is preliminary data.</text>
</comment>